<comment type="caution">
    <text evidence="1">The sequence shown here is derived from an EMBL/GenBank/DDBJ whole genome shotgun (WGS) entry which is preliminary data.</text>
</comment>
<name>A0A0H2M7J5_VARPD</name>
<dbReference type="Proteomes" id="UP000035170">
    <property type="component" value="Unassembled WGS sequence"/>
</dbReference>
<evidence type="ECO:0000313" key="1">
    <source>
        <dbReference type="EMBL" id="KLN58409.1"/>
    </source>
</evidence>
<dbReference type="PATRIC" id="fig|34073.19.peg.525"/>
<dbReference type="SUPFAM" id="SSF55874">
    <property type="entry name" value="ATPase domain of HSP90 chaperone/DNA topoisomerase II/histidine kinase"/>
    <property type="match status" value="1"/>
</dbReference>
<dbReference type="InterPro" id="IPR036890">
    <property type="entry name" value="HATPase_C_sf"/>
</dbReference>
<evidence type="ECO:0008006" key="3">
    <source>
        <dbReference type="Google" id="ProtNLM"/>
    </source>
</evidence>
<gene>
    <name evidence="1" type="ORF">VPARA_05240</name>
</gene>
<proteinExistence type="predicted"/>
<reference evidence="1 2" key="1">
    <citation type="submission" date="2015-03" db="EMBL/GenBank/DDBJ databases">
        <title>Genome sequence of Variovorax paradoxus TBEA6.</title>
        <authorList>
            <person name="Poehlein A."/>
            <person name="Schuldes J."/>
            <person name="Wuebbeler J.H."/>
            <person name="Hiessl S."/>
            <person name="Steinbuechel A."/>
            <person name="Daniel R."/>
        </authorList>
    </citation>
    <scope>NUCLEOTIDE SEQUENCE [LARGE SCALE GENOMIC DNA]</scope>
    <source>
        <strain evidence="1 2">TBEA6</strain>
    </source>
</reference>
<organism evidence="1 2">
    <name type="scientific">Variovorax paradoxus</name>
    <dbReference type="NCBI Taxonomy" id="34073"/>
    <lineage>
        <taxon>Bacteria</taxon>
        <taxon>Pseudomonadati</taxon>
        <taxon>Pseudomonadota</taxon>
        <taxon>Betaproteobacteria</taxon>
        <taxon>Burkholderiales</taxon>
        <taxon>Comamonadaceae</taxon>
        <taxon>Variovorax</taxon>
    </lineage>
</organism>
<protein>
    <recommendedName>
        <fullName evidence="3">ATP-binding protein</fullName>
    </recommendedName>
</protein>
<dbReference type="RefSeq" id="WP_047783165.1">
    <property type="nucleotide sequence ID" value="NZ_JZWI01000003.1"/>
</dbReference>
<keyword evidence="2" id="KW-1185">Reference proteome</keyword>
<sequence length="525" mass="58356">MTTIRLQTNQNRLIATLRHAFTQASMLGELLQNARRAKARHVHITAEDDTLTVSDDGEGIADLQTLICIAESGWDEDLKARENPFGIGVLSTLYFARSLRVHSLDKAFRATTAAIINGDDVEVISAPARIGTEIRLCGVEPPYKGPTLTEWIAQQLVRLCEAFPVRVTFNGAEFDRPLARPGLAWRDTPVGQVLIDLNGVPSQYRSYLQGLPIGGRPSSQYHQIVVLRDDMIARLPDRQHLLHEEQDGKRIEAAVAQAFRQELVEAKERLSGPEFLVLYASMCLSSSNADLLNDIPFAPRSWFRDWASEPPGFRTQWARFWDRQQAEGIAAREALQEAGVWSIDAEDDEDAPTAEVYLAARQAFLLEEHRLDGDHWLIGLTSFLDPAQIGIHHGPILHTEEGLSLNGGYLRLTLVDTLAVSFGNDAHEHAVAAIRSQGTLYVTRHADDVTRLISDYVFDDRYDEGREDEDAQAIATFIAVGCSDSPARVIGELLPSSWRYTKQPKLVGATVCLRFDDEGKLASVV</sequence>
<dbReference type="EMBL" id="JZWI01000003">
    <property type="protein sequence ID" value="KLN58409.1"/>
    <property type="molecule type" value="Genomic_DNA"/>
</dbReference>
<accession>A0A0H2M7J5</accession>
<dbReference type="AlphaFoldDB" id="A0A0H2M7J5"/>
<evidence type="ECO:0000313" key="2">
    <source>
        <dbReference type="Proteomes" id="UP000035170"/>
    </source>
</evidence>
<dbReference type="Gene3D" id="3.30.565.10">
    <property type="entry name" value="Histidine kinase-like ATPase, C-terminal domain"/>
    <property type="match status" value="1"/>
</dbReference>